<dbReference type="Proteomes" id="UP000184339">
    <property type="component" value="Unassembled WGS sequence"/>
</dbReference>
<reference evidence="3" key="1">
    <citation type="submission" date="2016-11" db="EMBL/GenBank/DDBJ databases">
        <authorList>
            <person name="Varghese N."/>
            <person name="Submissions S."/>
        </authorList>
    </citation>
    <scope>NUCLEOTIDE SEQUENCE [LARGE SCALE GENOMIC DNA]</scope>
    <source>
        <strain evidence="3">Sac-22</strain>
    </source>
</reference>
<dbReference type="AlphaFoldDB" id="A0A1M7M6P7"/>
<evidence type="ECO:0000313" key="3">
    <source>
        <dbReference type="Proteomes" id="UP000184339"/>
    </source>
</evidence>
<dbReference type="SUPFAM" id="SSF55729">
    <property type="entry name" value="Acyl-CoA N-acyltransferases (Nat)"/>
    <property type="match status" value="1"/>
</dbReference>
<dbReference type="InterPro" id="IPR016181">
    <property type="entry name" value="Acyl_CoA_acyltransferase"/>
</dbReference>
<dbReference type="EMBL" id="FRCX01000003">
    <property type="protein sequence ID" value="SHM86317.1"/>
    <property type="molecule type" value="Genomic_DNA"/>
</dbReference>
<dbReference type="Pfam" id="PF13673">
    <property type="entry name" value="Acetyltransf_10"/>
    <property type="match status" value="1"/>
</dbReference>
<dbReference type="GO" id="GO:0016747">
    <property type="term" value="F:acyltransferase activity, transferring groups other than amino-acyl groups"/>
    <property type="evidence" value="ECO:0007669"/>
    <property type="project" value="InterPro"/>
</dbReference>
<evidence type="ECO:0000259" key="1">
    <source>
        <dbReference type="PROSITE" id="PS51186"/>
    </source>
</evidence>
<protein>
    <submittedName>
        <fullName evidence="2">ElaA protein</fullName>
    </submittedName>
</protein>
<dbReference type="RefSeq" id="WP_072782763.1">
    <property type="nucleotide sequence ID" value="NZ_FRCX01000003.1"/>
</dbReference>
<keyword evidence="3" id="KW-1185">Reference proteome</keyword>
<gene>
    <name evidence="2" type="ORF">SAMN05192549_10344</name>
</gene>
<dbReference type="Gene3D" id="3.40.630.30">
    <property type="match status" value="1"/>
</dbReference>
<proteinExistence type="predicted"/>
<evidence type="ECO:0000313" key="2">
    <source>
        <dbReference type="EMBL" id="SHM86317.1"/>
    </source>
</evidence>
<organism evidence="2 3">
    <name type="scientific">Duganella sacchari</name>
    <dbReference type="NCBI Taxonomy" id="551987"/>
    <lineage>
        <taxon>Bacteria</taxon>
        <taxon>Pseudomonadati</taxon>
        <taxon>Pseudomonadota</taxon>
        <taxon>Betaproteobacteria</taxon>
        <taxon>Burkholderiales</taxon>
        <taxon>Oxalobacteraceae</taxon>
        <taxon>Telluria group</taxon>
        <taxon>Duganella</taxon>
    </lineage>
</organism>
<dbReference type="InterPro" id="IPR000182">
    <property type="entry name" value="GNAT_dom"/>
</dbReference>
<accession>A0A1M7M6P7</accession>
<dbReference type="PROSITE" id="PS51186">
    <property type="entry name" value="GNAT"/>
    <property type="match status" value="1"/>
</dbReference>
<sequence length="150" mass="17206">MIEWHWLAFDDIPRSDWYEVLYQRQQVFILEQTCLYPDIDGVDPLCHHLMGWREIDGKRTLLAYLRCVPPGVKYTEMSLGRVLTTQAGRGTGVGRELLAKAIPLAEKLHPGHAFRIGAQAHLEKFYGSYGFKTVTAPYDEDGIMHVDMVR</sequence>
<dbReference type="STRING" id="551987.SAMN05192549_10344"/>
<feature type="domain" description="N-acetyltransferase" evidence="1">
    <location>
        <begin position="7"/>
        <end position="150"/>
    </location>
</feature>
<dbReference type="OrthoDB" id="9796171at2"/>
<name>A0A1M7M6P7_9BURK</name>